<keyword evidence="2" id="KW-0812">Transmembrane</keyword>
<evidence type="ECO:0000313" key="3">
    <source>
        <dbReference type="EMBL" id="CAH1248856.1"/>
    </source>
</evidence>
<protein>
    <submittedName>
        <fullName evidence="3">Hypp8458 protein</fullName>
    </submittedName>
</protein>
<keyword evidence="2" id="KW-1133">Transmembrane helix</keyword>
<keyword evidence="2" id="KW-0472">Membrane</keyword>
<reference evidence="3" key="1">
    <citation type="submission" date="2022-01" db="EMBL/GenBank/DDBJ databases">
        <authorList>
            <person name="Braso-Vives M."/>
        </authorList>
    </citation>
    <scope>NUCLEOTIDE SEQUENCE</scope>
</reference>
<accession>A0A8K0EEN8</accession>
<evidence type="ECO:0000313" key="4">
    <source>
        <dbReference type="Proteomes" id="UP000838412"/>
    </source>
</evidence>
<dbReference type="Proteomes" id="UP000838412">
    <property type="component" value="Chromosome 17"/>
</dbReference>
<keyword evidence="4" id="KW-1185">Reference proteome</keyword>
<gene>
    <name evidence="3" type="primary">Hypp8458</name>
    <name evidence="3" type="ORF">BLAG_LOCUS10152</name>
</gene>
<evidence type="ECO:0000256" key="1">
    <source>
        <dbReference type="SAM" id="Coils"/>
    </source>
</evidence>
<feature type="coiled-coil region" evidence="1">
    <location>
        <begin position="43"/>
        <end position="70"/>
    </location>
</feature>
<keyword evidence="1" id="KW-0175">Coiled coil</keyword>
<proteinExistence type="predicted"/>
<evidence type="ECO:0000256" key="2">
    <source>
        <dbReference type="SAM" id="Phobius"/>
    </source>
</evidence>
<feature type="transmembrane region" description="Helical" evidence="2">
    <location>
        <begin position="21"/>
        <end position="40"/>
    </location>
</feature>
<sequence length="146" mass="16203">MGGAKASSTDQIVQEKSSFKASLLWWAVRVILVLIVLGFYNHHNHVEEENAALSERVQQLEKELRELHEHCVVKTSSDYAGVQKGSGATDELRKHEEEEIKTAEKVAPMITDSAAKETVGKEGKLVNEHDAEGRIERSKLAGVKDL</sequence>
<organism evidence="3 4">
    <name type="scientific">Branchiostoma lanceolatum</name>
    <name type="common">Common lancelet</name>
    <name type="synonym">Amphioxus lanceolatum</name>
    <dbReference type="NCBI Taxonomy" id="7740"/>
    <lineage>
        <taxon>Eukaryota</taxon>
        <taxon>Metazoa</taxon>
        <taxon>Chordata</taxon>
        <taxon>Cephalochordata</taxon>
        <taxon>Leptocardii</taxon>
        <taxon>Amphioxiformes</taxon>
        <taxon>Branchiostomatidae</taxon>
        <taxon>Branchiostoma</taxon>
    </lineage>
</organism>
<dbReference type="EMBL" id="OV696702">
    <property type="protein sequence ID" value="CAH1248856.1"/>
    <property type="molecule type" value="Genomic_DNA"/>
</dbReference>
<dbReference type="OrthoDB" id="10166088at2759"/>
<name>A0A8K0EEN8_BRALA</name>
<dbReference type="AlphaFoldDB" id="A0A8K0EEN8"/>